<feature type="domain" description="CMP/dCMP-type deaminase" evidence="3">
    <location>
        <begin position="98"/>
        <end position="265"/>
    </location>
</feature>
<dbReference type="PANTHER" id="PTHR11079:SF156">
    <property type="entry name" value="INACTIVE TRNA-SPECIFIC ADENOSINE DEAMINASE-LIKE PROTEIN 3-RELATED"/>
    <property type="match status" value="1"/>
</dbReference>
<keyword evidence="5" id="KW-1185">Reference proteome</keyword>
<dbReference type="Pfam" id="PF00383">
    <property type="entry name" value="dCMP_cyt_deam_1"/>
    <property type="match status" value="1"/>
</dbReference>
<name>A0A9P1MBX2_9PEZI</name>
<dbReference type="SUPFAM" id="SSF53927">
    <property type="entry name" value="Cytidine deaminase-like"/>
    <property type="match status" value="1"/>
</dbReference>
<protein>
    <recommendedName>
        <fullName evidence="3">CMP/dCMP-type deaminase domain-containing protein</fullName>
    </recommendedName>
</protein>
<dbReference type="AlphaFoldDB" id="A0A9P1MBX2"/>
<evidence type="ECO:0000313" key="4">
    <source>
        <dbReference type="EMBL" id="CAI4217255.1"/>
    </source>
</evidence>
<comment type="caution">
    <text evidence="4">The sequence shown here is derived from an EMBL/GenBank/DDBJ whole genome shotgun (WGS) entry which is preliminary data.</text>
</comment>
<evidence type="ECO:0000256" key="2">
    <source>
        <dbReference type="ARBA" id="ARBA00038160"/>
    </source>
</evidence>
<dbReference type="PROSITE" id="PS51747">
    <property type="entry name" value="CYT_DCMP_DEAMINASES_2"/>
    <property type="match status" value="1"/>
</dbReference>
<dbReference type="InterPro" id="IPR002125">
    <property type="entry name" value="CMP_dCMP_dom"/>
</dbReference>
<gene>
    <name evidence="4" type="ORF">PPNO1_LOCUS6870</name>
</gene>
<dbReference type="InterPro" id="IPR016193">
    <property type="entry name" value="Cytidine_deaminase-like"/>
</dbReference>
<dbReference type="Proteomes" id="UP000838763">
    <property type="component" value="Unassembled WGS sequence"/>
</dbReference>
<dbReference type="OrthoDB" id="3180714at2759"/>
<keyword evidence="1" id="KW-0819">tRNA processing</keyword>
<proteinExistence type="inferred from homology"/>
<evidence type="ECO:0000259" key="3">
    <source>
        <dbReference type="PROSITE" id="PS51747"/>
    </source>
</evidence>
<sequence length="320" mass="35585">MNGDAIGKQIHTGKSAWIYIMLGEAQSIDREELCAGLEGVEGLDEFFLARIAVPATPPTSQIIAAMWSSQYWPTVYRKNNPLGPHPSMISRATLEIKDDAALWMSVAYRVAQRAHETGIGEPMAAVIVQRGEGKARIMAVAADARWVGETNRSPTSTGNPMAHCALRAISMVAQKLVRHERRAAGDCIETPVLDFEPFQDQPILEEERIIFQEEHPNPDGYLCHGLELYLTHEPCVQCGMGILHSRMGKVIFAHRQSLTGGFCSETRGHDMPDIPEGSAGHGLGLFWRRELNWSLLAWEWEPTQELALLPPSIRMSILRL</sequence>
<evidence type="ECO:0000256" key="1">
    <source>
        <dbReference type="ARBA" id="ARBA00022694"/>
    </source>
</evidence>
<organism evidence="4 5">
    <name type="scientific">Parascedosporium putredinis</name>
    <dbReference type="NCBI Taxonomy" id="1442378"/>
    <lineage>
        <taxon>Eukaryota</taxon>
        <taxon>Fungi</taxon>
        <taxon>Dikarya</taxon>
        <taxon>Ascomycota</taxon>
        <taxon>Pezizomycotina</taxon>
        <taxon>Sordariomycetes</taxon>
        <taxon>Hypocreomycetidae</taxon>
        <taxon>Microascales</taxon>
        <taxon>Microascaceae</taxon>
        <taxon>Parascedosporium</taxon>
    </lineage>
</organism>
<dbReference type="GO" id="GO:0005737">
    <property type="term" value="C:cytoplasm"/>
    <property type="evidence" value="ECO:0007669"/>
    <property type="project" value="TreeGrafter"/>
</dbReference>
<dbReference type="GO" id="GO:0008033">
    <property type="term" value="P:tRNA processing"/>
    <property type="evidence" value="ECO:0007669"/>
    <property type="project" value="UniProtKB-KW"/>
</dbReference>
<dbReference type="EMBL" id="CALLCH030000016">
    <property type="protein sequence ID" value="CAI4217255.1"/>
    <property type="molecule type" value="Genomic_DNA"/>
</dbReference>
<comment type="similarity">
    <text evidence="2">Belongs to the cytidine and deoxycytidylate deaminase family. ADAT3 subfamily.</text>
</comment>
<dbReference type="Gene3D" id="3.40.140.10">
    <property type="entry name" value="Cytidine Deaminase, domain 2"/>
    <property type="match status" value="1"/>
</dbReference>
<reference evidence="4" key="1">
    <citation type="submission" date="2022-11" db="EMBL/GenBank/DDBJ databases">
        <authorList>
            <person name="Scott C."/>
            <person name="Bruce N."/>
        </authorList>
    </citation>
    <scope>NUCLEOTIDE SEQUENCE</scope>
</reference>
<dbReference type="GO" id="GO:0005634">
    <property type="term" value="C:nucleus"/>
    <property type="evidence" value="ECO:0007669"/>
    <property type="project" value="TreeGrafter"/>
</dbReference>
<evidence type="ECO:0000313" key="5">
    <source>
        <dbReference type="Proteomes" id="UP000838763"/>
    </source>
</evidence>
<dbReference type="PANTHER" id="PTHR11079">
    <property type="entry name" value="CYTOSINE DEAMINASE FAMILY MEMBER"/>
    <property type="match status" value="1"/>
</dbReference>
<dbReference type="GO" id="GO:0052717">
    <property type="term" value="F:tRNA-specific adenosine-34 deaminase activity"/>
    <property type="evidence" value="ECO:0007669"/>
    <property type="project" value="TreeGrafter"/>
</dbReference>
<accession>A0A9P1MBX2</accession>